<dbReference type="Proteomes" id="UP000765509">
    <property type="component" value="Unassembled WGS sequence"/>
</dbReference>
<evidence type="ECO:0000313" key="2">
    <source>
        <dbReference type="Proteomes" id="UP000765509"/>
    </source>
</evidence>
<dbReference type="AlphaFoldDB" id="A0A9Q3DB35"/>
<evidence type="ECO:0000313" key="1">
    <source>
        <dbReference type="EMBL" id="MBW0497196.1"/>
    </source>
</evidence>
<protein>
    <submittedName>
        <fullName evidence="1">Uncharacterized protein</fullName>
    </submittedName>
</protein>
<reference evidence="1" key="1">
    <citation type="submission" date="2021-03" db="EMBL/GenBank/DDBJ databases">
        <title>Draft genome sequence of rust myrtle Austropuccinia psidii MF-1, a brazilian biotype.</title>
        <authorList>
            <person name="Quecine M.C."/>
            <person name="Pachon D.M.R."/>
            <person name="Bonatelli M.L."/>
            <person name="Correr F.H."/>
            <person name="Franceschini L.M."/>
            <person name="Leite T.F."/>
            <person name="Margarido G.R.A."/>
            <person name="Almeida C.A."/>
            <person name="Ferrarezi J.A."/>
            <person name="Labate C.A."/>
        </authorList>
    </citation>
    <scope>NUCLEOTIDE SEQUENCE</scope>
    <source>
        <strain evidence="1">MF-1</strain>
    </source>
</reference>
<name>A0A9Q3DB35_9BASI</name>
<comment type="caution">
    <text evidence="1">The sequence shown here is derived from an EMBL/GenBank/DDBJ whole genome shotgun (WGS) entry which is preliminary data.</text>
</comment>
<accession>A0A9Q3DB35</accession>
<organism evidence="1 2">
    <name type="scientific">Austropuccinia psidii MF-1</name>
    <dbReference type="NCBI Taxonomy" id="1389203"/>
    <lineage>
        <taxon>Eukaryota</taxon>
        <taxon>Fungi</taxon>
        <taxon>Dikarya</taxon>
        <taxon>Basidiomycota</taxon>
        <taxon>Pucciniomycotina</taxon>
        <taxon>Pucciniomycetes</taxon>
        <taxon>Pucciniales</taxon>
        <taxon>Sphaerophragmiaceae</taxon>
        <taxon>Austropuccinia</taxon>
    </lineage>
</organism>
<proteinExistence type="predicted"/>
<keyword evidence="2" id="KW-1185">Reference proteome</keyword>
<sequence>MIDKWTIDDWQFKVETAFESAKLNADQDRALPWFFQQKDRLTALYPDMSEFMIHIKILRPFGGEFKNSVKRRTTEKFQAEDIINILERYPPEPELILVGGILRQGLIHLGKILWTKTPK</sequence>
<dbReference type="EMBL" id="AVOT02014045">
    <property type="protein sequence ID" value="MBW0497196.1"/>
    <property type="molecule type" value="Genomic_DNA"/>
</dbReference>
<gene>
    <name evidence="1" type="ORF">O181_036911</name>
</gene>